<dbReference type="Pfam" id="PF13505">
    <property type="entry name" value="OMP_b-brl"/>
    <property type="match status" value="1"/>
</dbReference>
<accession>A0A8J2Y8B0</accession>
<protein>
    <recommendedName>
        <fullName evidence="3">Outer membrane protein beta-barrel domain-containing protein</fullName>
    </recommendedName>
</protein>
<comment type="caution">
    <text evidence="4">The sequence shown here is derived from an EMBL/GenBank/DDBJ whole genome shotgun (WGS) entry which is preliminary data.</text>
</comment>
<evidence type="ECO:0000313" key="5">
    <source>
        <dbReference type="Proteomes" id="UP000652231"/>
    </source>
</evidence>
<keyword evidence="5" id="KW-1185">Reference proteome</keyword>
<evidence type="ECO:0000313" key="4">
    <source>
        <dbReference type="EMBL" id="GGD85245.1"/>
    </source>
</evidence>
<evidence type="ECO:0000256" key="1">
    <source>
        <dbReference type="ARBA" id="ARBA00022729"/>
    </source>
</evidence>
<name>A0A8J2Y8B0_9FLAO</name>
<dbReference type="InterPro" id="IPR027385">
    <property type="entry name" value="Beta-barrel_OMP"/>
</dbReference>
<gene>
    <name evidence="4" type="ORF">GCM10011312_06610</name>
</gene>
<reference evidence="4" key="2">
    <citation type="submission" date="2020-09" db="EMBL/GenBank/DDBJ databases">
        <authorList>
            <person name="Sun Q."/>
            <person name="Zhou Y."/>
        </authorList>
    </citation>
    <scope>NUCLEOTIDE SEQUENCE</scope>
    <source>
        <strain evidence="4">CGMCC 1.12924</strain>
    </source>
</reference>
<organism evidence="4 5">
    <name type="scientific">Planktosalinus lacus</name>
    <dbReference type="NCBI Taxonomy" id="1526573"/>
    <lineage>
        <taxon>Bacteria</taxon>
        <taxon>Pseudomonadati</taxon>
        <taxon>Bacteroidota</taxon>
        <taxon>Flavobacteriia</taxon>
        <taxon>Flavobacteriales</taxon>
        <taxon>Flavobacteriaceae</taxon>
        <taxon>Planktosalinus</taxon>
    </lineage>
</organism>
<dbReference type="SUPFAM" id="SSF56925">
    <property type="entry name" value="OMPA-like"/>
    <property type="match status" value="1"/>
</dbReference>
<dbReference type="AlphaFoldDB" id="A0A8J2Y8B0"/>
<dbReference type="Gene3D" id="2.40.160.20">
    <property type="match status" value="1"/>
</dbReference>
<sequence>MRNVYLTLILLIAATATSFAQNPLPKGDAQLNMGVGLSNRGIPVYIGLDYGIHKDITIGAELSYRGYNDRFNNSRYKHSIIGFSGNANYHFNHVLKIPTEWDFYAGLNIGFYHWNSDENYPGDFNSGVGIGAQVGGRYFFTDHFGINLEFGGNNAFSGGKFGITLKL</sequence>
<dbReference type="Proteomes" id="UP000652231">
    <property type="component" value="Unassembled WGS sequence"/>
</dbReference>
<feature type="signal peptide" evidence="2">
    <location>
        <begin position="1"/>
        <end position="20"/>
    </location>
</feature>
<dbReference type="EMBL" id="BMGK01000002">
    <property type="protein sequence ID" value="GGD85245.1"/>
    <property type="molecule type" value="Genomic_DNA"/>
</dbReference>
<keyword evidence="1 2" id="KW-0732">Signal</keyword>
<feature type="chain" id="PRO_5035152014" description="Outer membrane protein beta-barrel domain-containing protein" evidence="2">
    <location>
        <begin position="21"/>
        <end position="167"/>
    </location>
</feature>
<dbReference type="InterPro" id="IPR011250">
    <property type="entry name" value="OMP/PagP_B-barrel"/>
</dbReference>
<proteinExistence type="predicted"/>
<dbReference type="RefSeq" id="WP_188439450.1">
    <property type="nucleotide sequence ID" value="NZ_BMGK01000002.1"/>
</dbReference>
<evidence type="ECO:0000256" key="2">
    <source>
        <dbReference type="SAM" id="SignalP"/>
    </source>
</evidence>
<evidence type="ECO:0000259" key="3">
    <source>
        <dbReference type="Pfam" id="PF13505"/>
    </source>
</evidence>
<reference evidence="4" key="1">
    <citation type="journal article" date="2014" name="Int. J. Syst. Evol. Microbiol.">
        <title>Complete genome sequence of Corynebacterium casei LMG S-19264T (=DSM 44701T), isolated from a smear-ripened cheese.</title>
        <authorList>
            <consortium name="US DOE Joint Genome Institute (JGI-PGF)"/>
            <person name="Walter F."/>
            <person name="Albersmeier A."/>
            <person name="Kalinowski J."/>
            <person name="Ruckert C."/>
        </authorList>
    </citation>
    <scope>NUCLEOTIDE SEQUENCE</scope>
    <source>
        <strain evidence="4">CGMCC 1.12924</strain>
    </source>
</reference>
<feature type="domain" description="Outer membrane protein beta-barrel" evidence="3">
    <location>
        <begin position="7"/>
        <end position="157"/>
    </location>
</feature>